<reference evidence="2" key="1">
    <citation type="submission" date="2024-07" db="EMBL/GenBank/DDBJ databases">
        <title>Two chromosome-level genome assemblies of Korean endemic species Abeliophyllum distichum and Forsythia ovata (Oleaceae).</title>
        <authorList>
            <person name="Jang H."/>
        </authorList>
    </citation>
    <scope>NUCLEOTIDE SEQUENCE [LARGE SCALE GENOMIC DNA]</scope>
</reference>
<dbReference type="AlphaFoldDB" id="A0ABD1RB69"/>
<dbReference type="EMBL" id="JBFOLK010000009">
    <property type="protein sequence ID" value="KAL2485658.1"/>
    <property type="molecule type" value="Genomic_DNA"/>
</dbReference>
<organism evidence="1 2">
    <name type="scientific">Abeliophyllum distichum</name>
    <dbReference type="NCBI Taxonomy" id="126358"/>
    <lineage>
        <taxon>Eukaryota</taxon>
        <taxon>Viridiplantae</taxon>
        <taxon>Streptophyta</taxon>
        <taxon>Embryophyta</taxon>
        <taxon>Tracheophyta</taxon>
        <taxon>Spermatophyta</taxon>
        <taxon>Magnoliopsida</taxon>
        <taxon>eudicotyledons</taxon>
        <taxon>Gunneridae</taxon>
        <taxon>Pentapetalae</taxon>
        <taxon>asterids</taxon>
        <taxon>lamiids</taxon>
        <taxon>Lamiales</taxon>
        <taxon>Oleaceae</taxon>
        <taxon>Forsythieae</taxon>
        <taxon>Abeliophyllum</taxon>
    </lineage>
</organism>
<dbReference type="Proteomes" id="UP001604336">
    <property type="component" value="Unassembled WGS sequence"/>
</dbReference>
<keyword evidence="2" id="KW-1185">Reference proteome</keyword>
<comment type="caution">
    <text evidence="1">The sequence shown here is derived from an EMBL/GenBank/DDBJ whole genome shotgun (WGS) entry which is preliminary data.</text>
</comment>
<name>A0ABD1RB69_9LAMI</name>
<accession>A0ABD1RB69</accession>
<sequence length="150" mass="18009">MKLEEDVLKEQVEEDYEIVMPNEVLVSKYDLKQYVLISYPLMLPIYNVHVEVTSHDWRPLLPNRTRRREPREKRFEAKNEKQWHLNCAIKHLIRVVYDVCLEFWDSLALEVFHQPSVIIHLKRLHKIPWSRSFHDDDQGGRATKYGGVVM</sequence>
<proteinExistence type="predicted"/>
<protein>
    <submittedName>
        <fullName evidence="1">Uncharacterized protein</fullName>
    </submittedName>
</protein>
<evidence type="ECO:0000313" key="1">
    <source>
        <dbReference type="EMBL" id="KAL2485658.1"/>
    </source>
</evidence>
<evidence type="ECO:0000313" key="2">
    <source>
        <dbReference type="Proteomes" id="UP001604336"/>
    </source>
</evidence>
<gene>
    <name evidence="1" type="ORF">Adt_30414</name>
</gene>